<keyword evidence="2 5" id="KW-0812">Transmembrane</keyword>
<dbReference type="EMBL" id="FXTY01000005">
    <property type="protein sequence ID" value="SMP27726.1"/>
    <property type="molecule type" value="Genomic_DNA"/>
</dbReference>
<accession>A0ABY1P7D5</accession>
<evidence type="ECO:0000256" key="2">
    <source>
        <dbReference type="ARBA" id="ARBA00022692"/>
    </source>
</evidence>
<dbReference type="Pfam" id="PF04116">
    <property type="entry name" value="FA_hydroxylase"/>
    <property type="match status" value="1"/>
</dbReference>
<evidence type="ECO:0000256" key="4">
    <source>
        <dbReference type="ARBA" id="ARBA00023136"/>
    </source>
</evidence>
<feature type="transmembrane region" description="Helical" evidence="5">
    <location>
        <begin position="126"/>
        <end position="149"/>
    </location>
</feature>
<evidence type="ECO:0000313" key="8">
    <source>
        <dbReference type="Proteomes" id="UP001157961"/>
    </source>
</evidence>
<evidence type="ECO:0000313" key="7">
    <source>
        <dbReference type="EMBL" id="SMP27726.1"/>
    </source>
</evidence>
<evidence type="ECO:0000259" key="6">
    <source>
        <dbReference type="Pfam" id="PF04116"/>
    </source>
</evidence>
<name>A0ABY1P7D5_9RHOB</name>
<feature type="transmembrane region" description="Helical" evidence="5">
    <location>
        <begin position="84"/>
        <end position="106"/>
    </location>
</feature>
<dbReference type="PANTHER" id="PTHR11863">
    <property type="entry name" value="STEROL DESATURASE"/>
    <property type="match status" value="1"/>
</dbReference>
<reference evidence="7 8" key="1">
    <citation type="submission" date="2017-05" db="EMBL/GenBank/DDBJ databases">
        <authorList>
            <person name="Varghese N."/>
            <person name="Submissions S."/>
        </authorList>
    </citation>
    <scope>NUCLEOTIDE SEQUENCE [LARGE SCALE GENOMIC DNA]</scope>
    <source>
        <strain evidence="7 8">DSM 29734</strain>
    </source>
</reference>
<comment type="caution">
    <text evidence="7">The sequence shown here is derived from an EMBL/GenBank/DDBJ whole genome shotgun (WGS) entry which is preliminary data.</text>
</comment>
<proteinExistence type="predicted"/>
<keyword evidence="8" id="KW-1185">Reference proteome</keyword>
<dbReference type="InterPro" id="IPR050307">
    <property type="entry name" value="Sterol_Desaturase_Related"/>
</dbReference>
<keyword evidence="4 5" id="KW-0472">Membrane</keyword>
<comment type="subcellular location">
    <subcellularLocation>
        <location evidence="1">Membrane</location>
    </subcellularLocation>
</comment>
<organism evidence="7 8">
    <name type="scientific">Shimia sagamensis</name>
    <dbReference type="NCBI Taxonomy" id="1566352"/>
    <lineage>
        <taxon>Bacteria</taxon>
        <taxon>Pseudomonadati</taxon>
        <taxon>Pseudomonadota</taxon>
        <taxon>Alphaproteobacteria</taxon>
        <taxon>Rhodobacterales</taxon>
        <taxon>Roseobacteraceae</taxon>
    </lineage>
</organism>
<gene>
    <name evidence="7" type="ORF">SAMN06265373_105456</name>
</gene>
<evidence type="ECO:0000256" key="5">
    <source>
        <dbReference type="SAM" id="Phobius"/>
    </source>
</evidence>
<feature type="transmembrane region" description="Helical" evidence="5">
    <location>
        <begin position="37"/>
        <end position="55"/>
    </location>
</feature>
<dbReference type="InterPro" id="IPR006694">
    <property type="entry name" value="Fatty_acid_hydroxylase"/>
</dbReference>
<dbReference type="Proteomes" id="UP001157961">
    <property type="component" value="Unassembled WGS sequence"/>
</dbReference>
<protein>
    <submittedName>
        <fullName evidence="7">Sterol desaturase/sphingolipid hydroxylase, fatty acid hydroxylase superfamily</fullName>
    </submittedName>
</protein>
<feature type="domain" description="Fatty acid hydroxylase" evidence="6">
    <location>
        <begin position="136"/>
        <end position="284"/>
    </location>
</feature>
<evidence type="ECO:0000256" key="1">
    <source>
        <dbReference type="ARBA" id="ARBA00004370"/>
    </source>
</evidence>
<feature type="transmembrane region" description="Helical" evidence="5">
    <location>
        <begin position="189"/>
        <end position="208"/>
    </location>
</feature>
<keyword evidence="3 5" id="KW-1133">Transmembrane helix</keyword>
<evidence type="ECO:0000256" key="3">
    <source>
        <dbReference type="ARBA" id="ARBA00022989"/>
    </source>
</evidence>
<sequence>MPGGNHAQTAKGSMEMGWVYEVWAALKGMFWGWESRLAVFYLCTTVVMIFGIWLYRGRPTSFVKFLFPREVYTHKSNIIDIQIFAINLLLGVAGIFGAVLFTPIVAKVMLSNFIEWQGTPFQPLDVTWGRSALATLIMILAMDFCKYWAHYIHHESKILWPFHALHHSAEVMTPLTANRNHPIFLLIRNLIYSMVLGTVQALVLFLLIGQIDLLTIGGANAGYFLFNLLGANLRHSHVWLSYGPVLEHIFISPAQHHVHHSSAKKHFNKNYGEVFAIWDWMFGTLYVPKGYEKLQFGVADGKGELIEQPHATLKDALINPFVESLEEATGIEMLKRKSADDATPAEGR</sequence>